<evidence type="ECO:0000256" key="2">
    <source>
        <dbReference type="ARBA" id="ARBA00023125"/>
    </source>
</evidence>
<accession>A0A9D9GV11</accession>
<evidence type="ECO:0000256" key="1">
    <source>
        <dbReference type="ARBA" id="ARBA00023015"/>
    </source>
</evidence>
<evidence type="ECO:0000256" key="3">
    <source>
        <dbReference type="ARBA" id="ARBA00023163"/>
    </source>
</evidence>
<protein>
    <submittedName>
        <fullName evidence="6">Helix-turn-helix domain-containing protein</fullName>
    </submittedName>
</protein>
<dbReference type="Gene3D" id="1.10.10.60">
    <property type="entry name" value="Homeodomain-like"/>
    <property type="match status" value="2"/>
</dbReference>
<keyword evidence="1" id="KW-0805">Transcription regulation</keyword>
<dbReference type="SUPFAM" id="SSF46689">
    <property type="entry name" value="Homeodomain-like"/>
    <property type="match status" value="2"/>
</dbReference>
<dbReference type="InterPro" id="IPR009057">
    <property type="entry name" value="Homeodomain-like_sf"/>
</dbReference>
<dbReference type="AlphaFoldDB" id="A0A9D9GV11"/>
<evidence type="ECO:0000256" key="4">
    <source>
        <dbReference type="SAM" id="MobiDB-lite"/>
    </source>
</evidence>
<evidence type="ECO:0000313" key="7">
    <source>
        <dbReference type="Proteomes" id="UP000823631"/>
    </source>
</evidence>
<dbReference type="PROSITE" id="PS00041">
    <property type="entry name" value="HTH_ARAC_FAMILY_1"/>
    <property type="match status" value="1"/>
</dbReference>
<dbReference type="EMBL" id="JADINH010000199">
    <property type="protein sequence ID" value="MBO8416725.1"/>
    <property type="molecule type" value="Genomic_DNA"/>
</dbReference>
<dbReference type="Proteomes" id="UP000823631">
    <property type="component" value="Unassembled WGS sequence"/>
</dbReference>
<dbReference type="GO" id="GO:0003700">
    <property type="term" value="F:DNA-binding transcription factor activity"/>
    <property type="evidence" value="ECO:0007669"/>
    <property type="project" value="InterPro"/>
</dbReference>
<organism evidence="6 7">
    <name type="scientific">Candidatus Avisuccinivibrio stercorigallinarum</name>
    <dbReference type="NCBI Taxonomy" id="2840704"/>
    <lineage>
        <taxon>Bacteria</taxon>
        <taxon>Pseudomonadati</taxon>
        <taxon>Pseudomonadota</taxon>
        <taxon>Gammaproteobacteria</taxon>
        <taxon>Aeromonadales</taxon>
        <taxon>Succinivibrionaceae</taxon>
        <taxon>Succinivibrionaceae incertae sedis</taxon>
        <taxon>Candidatus Avisuccinivibrio</taxon>
    </lineage>
</organism>
<dbReference type="InterPro" id="IPR020449">
    <property type="entry name" value="Tscrpt_reg_AraC-type_HTH"/>
</dbReference>
<keyword evidence="2" id="KW-0238">DNA-binding</keyword>
<keyword evidence="3" id="KW-0804">Transcription</keyword>
<feature type="domain" description="HTH araC/xylS-type" evidence="5">
    <location>
        <begin position="204"/>
        <end position="302"/>
    </location>
</feature>
<evidence type="ECO:0000259" key="5">
    <source>
        <dbReference type="PROSITE" id="PS01124"/>
    </source>
</evidence>
<feature type="region of interest" description="Disordered" evidence="4">
    <location>
        <begin position="299"/>
        <end position="332"/>
    </location>
</feature>
<evidence type="ECO:0000313" key="6">
    <source>
        <dbReference type="EMBL" id="MBO8416725.1"/>
    </source>
</evidence>
<reference evidence="6" key="1">
    <citation type="submission" date="2020-10" db="EMBL/GenBank/DDBJ databases">
        <authorList>
            <person name="Gilroy R."/>
        </authorList>
    </citation>
    <scope>NUCLEOTIDE SEQUENCE</scope>
    <source>
        <strain evidence="6">17213</strain>
    </source>
</reference>
<proteinExistence type="predicted"/>
<dbReference type="GO" id="GO:0043565">
    <property type="term" value="F:sequence-specific DNA binding"/>
    <property type="evidence" value="ECO:0007669"/>
    <property type="project" value="InterPro"/>
</dbReference>
<dbReference type="Pfam" id="PF12833">
    <property type="entry name" value="HTH_18"/>
    <property type="match status" value="1"/>
</dbReference>
<feature type="compositionally biased region" description="Basic and acidic residues" evidence="4">
    <location>
        <begin position="304"/>
        <end position="319"/>
    </location>
</feature>
<gene>
    <name evidence="6" type="ORF">IAB19_10125</name>
</gene>
<dbReference type="InterPro" id="IPR011051">
    <property type="entry name" value="RmlC_Cupin_sf"/>
</dbReference>
<comment type="caution">
    <text evidence="6">The sequence shown here is derived from an EMBL/GenBank/DDBJ whole genome shotgun (WGS) entry which is preliminary data.</text>
</comment>
<dbReference type="CDD" id="cd02208">
    <property type="entry name" value="cupin_RmlC-like"/>
    <property type="match status" value="1"/>
</dbReference>
<dbReference type="InterPro" id="IPR018062">
    <property type="entry name" value="HTH_AraC-typ_CS"/>
</dbReference>
<sequence length="332" mass="37776">MVSKEQNMLVDGNTRKVLKEQLRHGTSVYPIAAYCWQNSPYNHRVALHWHPEVEIVRFVKGSFTYAVSGQEPKSLDDDAIMVIPGNVLHTITLPPQSIETAVVFDLNMLNFEHYDELQSDIFAALSSGNMPLPPVIFPDDPGFAEAAALYDYIISRCRETDAPSRLMVKAKILEFLALLYSHGYISRKEVVLSVNERNRQDKLKELLTYIDAHYAGPMTVADAAARLNVSIQYFCRYFKKVTSMCFTDYLNDLRLRRAAQAIVETDLPIGNIATYHGFDNSGYFFKNFKEKYGTTPLKYRKSMRKQEQERSEAAKKTLKDLPPAGMEPVPLS</sequence>
<dbReference type="PROSITE" id="PS01124">
    <property type="entry name" value="HTH_ARAC_FAMILY_2"/>
    <property type="match status" value="1"/>
</dbReference>
<name>A0A9D9GV11_9GAMM</name>
<dbReference type="SUPFAM" id="SSF51182">
    <property type="entry name" value="RmlC-like cupins"/>
    <property type="match status" value="1"/>
</dbReference>
<dbReference type="PANTHER" id="PTHR43280:SF2">
    <property type="entry name" value="HTH-TYPE TRANSCRIPTIONAL REGULATOR EXSA"/>
    <property type="match status" value="1"/>
</dbReference>
<dbReference type="SMART" id="SM00342">
    <property type="entry name" value="HTH_ARAC"/>
    <property type="match status" value="1"/>
</dbReference>
<reference evidence="6" key="2">
    <citation type="journal article" date="2021" name="PeerJ">
        <title>Extensive microbial diversity within the chicken gut microbiome revealed by metagenomics and culture.</title>
        <authorList>
            <person name="Gilroy R."/>
            <person name="Ravi A."/>
            <person name="Getino M."/>
            <person name="Pursley I."/>
            <person name="Horton D.L."/>
            <person name="Alikhan N.F."/>
            <person name="Baker D."/>
            <person name="Gharbi K."/>
            <person name="Hall N."/>
            <person name="Watson M."/>
            <person name="Adriaenssens E.M."/>
            <person name="Foster-Nyarko E."/>
            <person name="Jarju S."/>
            <person name="Secka A."/>
            <person name="Antonio M."/>
            <person name="Oren A."/>
            <person name="Chaudhuri R.R."/>
            <person name="La Ragione R."/>
            <person name="Hildebrand F."/>
            <person name="Pallen M.J."/>
        </authorList>
    </citation>
    <scope>NUCLEOTIDE SEQUENCE</scope>
    <source>
        <strain evidence="6">17213</strain>
    </source>
</reference>
<dbReference type="Gene3D" id="2.60.120.10">
    <property type="entry name" value="Jelly Rolls"/>
    <property type="match status" value="1"/>
</dbReference>
<dbReference type="PRINTS" id="PR00032">
    <property type="entry name" value="HTHARAC"/>
</dbReference>
<dbReference type="InterPro" id="IPR018060">
    <property type="entry name" value="HTH_AraC"/>
</dbReference>
<dbReference type="InterPro" id="IPR014710">
    <property type="entry name" value="RmlC-like_jellyroll"/>
</dbReference>
<dbReference type="PANTHER" id="PTHR43280">
    <property type="entry name" value="ARAC-FAMILY TRANSCRIPTIONAL REGULATOR"/>
    <property type="match status" value="1"/>
</dbReference>